<dbReference type="InterPro" id="IPR045177">
    <property type="entry name" value="FDM1-5/IDN2"/>
</dbReference>
<reference evidence="2" key="3">
    <citation type="submission" date="2022-01" db="UniProtKB">
        <authorList>
            <consortium name="EnsemblPlants"/>
        </authorList>
    </citation>
    <scope>IDENTIFICATION</scope>
    <source>
        <strain evidence="2">subsp. vulgare</strain>
    </source>
</reference>
<accession>A0A8I7B930</accession>
<reference evidence="2" key="2">
    <citation type="submission" date="2020-10" db="EMBL/GenBank/DDBJ databases">
        <authorList>
            <person name="Scholz U."/>
            <person name="Mascher M."/>
            <person name="Fiebig A."/>
        </authorList>
    </citation>
    <scope>NUCLEOTIDE SEQUENCE [LARGE SCALE GENOMIC DNA]</scope>
    <source>
        <strain evidence="2">cv. Morex</strain>
    </source>
</reference>
<organism evidence="2 3">
    <name type="scientific">Hordeum vulgare subsp. vulgare</name>
    <name type="common">Domesticated barley</name>
    <dbReference type="NCBI Taxonomy" id="112509"/>
    <lineage>
        <taxon>Eukaryota</taxon>
        <taxon>Viridiplantae</taxon>
        <taxon>Streptophyta</taxon>
        <taxon>Embryophyta</taxon>
        <taxon>Tracheophyta</taxon>
        <taxon>Spermatophyta</taxon>
        <taxon>Magnoliopsida</taxon>
        <taxon>Liliopsida</taxon>
        <taxon>Poales</taxon>
        <taxon>Poaceae</taxon>
        <taxon>BOP clade</taxon>
        <taxon>Pooideae</taxon>
        <taxon>Triticodae</taxon>
        <taxon>Triticeae</taxon>
        <taxon>Hordeinae</taxon>
        <taxon>Hordeum</taxon>
    </lineage>
</organism>
<dbReference type="Pfam" id="PF03469">
    <property type="entry name" value="XH"/>
    <property type="match status" value="1"/>
</dbReference>
<dbReference type="AlphaFoldDB" id="A0A8I7B930"/>
<name>A0A8I7B930_HORVV</name>
<reference evidence="3" key="1">
    <citation type="journal article" date="2012" name="Nature">
        <title>A physical, genetic and functional sequence assembly of the barley genome.</title>
        <authorList>
            <consortium name="The International Barley Genome Sequencing Consortium"/>
            <person name="Mayer K.F."/>
            <person name="Waugh R."/>
            <person name="Brown J.W."/>
            <person name="Schulman A."/>
            <person name="Langridge P."/>
            <person name="Platzer M."/>
            <person name="Fincher G.B."/>
            <person name="Muehlbauer G.J."/>
            <person name="Sato K."/>
            <person name="Close T.J."/>
            <person name="Wise R.P."/>
            <person name="Stein N."/>
        </authorList>
    </citation>
    <scope>NUCLEOTIDE SEQUENCE [LARGE SCALE GENOMIC DNA]</scope>
    <source>
        <strain evidence="3">cv. Morex</strain>
    </source>
</reference>
<proteinExistence type="predicted"/>
<protein>
    <recommendedName>
        <fullName evidence="1">Factor of DNA methylation 1-5/IDN2 domain-containing protein</fullName>
    </recommendedName>
</protein>
<dbReference type="PANTHER" id="PTHR21596:SF49">
    <property type="entry name" value="FACTOR OF DNA METHYLATION 1-5_IDN2 DOMAIN-CONTAINING PROTEIN"/>
    <property type="match status" value="1"/>
</dbReference>
<dbReference type="GO" id="GO:0080188">
    <property type="term" value="P:gene silencing by siRNA-directed DNA methylation"/>
    <property type="evidence" value="ECO:0007669"/>
    <property type="project" value="InterPro"/>
</dbReference>
<dbReference type="Gramene" id="HORVU.MOREX.r3.3HG0230200.1">
    <property type="protein sequence ID" value="HORVU.MOREX.r3.3HG0230200.1"/>
    <property type="gene ID" value="HORVU.MOREX.r3.3HG0230200"/>
</dbReference>
<dbReference type="Proteomes" id="UP000011116">
    <property type="component" value="Chromosome 3H"/>
</dbReference>
<feature type="domain" description="Factor of DNA methylation 1-5/IDN2" evidence="1">
    <location>
        <begin position="109"/>
        <end position="234"/>
    </location>
</feature>
<dbReference type="PANTHER" id="PTHR21596">
    <property type="entry name" value="RIBONUCLEASE P SUBUNIT P38"/>
    <property type="match status" value="1"/>
</dbReference>
<evidence type="ECO:0000259" key="1">
    <source>
        <dbReference type="Pfam" id="PF03469"/>
    </source>
</evidence>
<evidence type="ECO:0000313" key="3">
    <source>
        <dbReference type="Proteomes" id="UP000011116"/>
    </source>
</evidence>
<dbReference type="SMR" id="A0A8I7B930"/>
<dbReference type="EnsemblPlants" id="HORVU.MOREX.r3.3HG0230200.1">
    <property type="protein sequence ID" value="HORVU.MOREX.r3.3HG0230200.1"/>
    <property type="gene ID" value="HORVU.MOREX.r3.3HG0230200"/>
</dbReference>
<dbReference type="InterPro" id="IPR005379">
    <property type="entry name" value="FDM1-5/IDN2_XH"/>
</dbReference>
<keyword evidence="3" id="KW-1185">Reference proteome</keyword>
<sequence length="256" mass="29692">MEAIHCKLIQLERQLEQRDKDLVLITRQLNMKLQAGKKHPEEDHQCLYGVTTNVRNIMEEEVKRMSDSLYLLNREQPNGKELQENRQELIQVQVSENMLISGGAVFGIKRMGQLDESPFRATCNLKYRDSDPEDKAARLVSYWQVKIQKPSWRPFVTIQVKEEDQEVIDDNDPKLSKLRSRYGDSVCNAVKDALKELNEYSPDKRCIMNEVWNFREGRKATMTEVITCILEQLVAADPGLRGHEFKVPTQKISNSI</sequence>
<evidence type="ECO:0000313" key="2">
    <source>
        <dbReference type="EnsemblPlants" id="HORVU.MOREX.r3.3HG0230200.1"/>
    </source>
</evidence>